<evidence type="ECO:0000313" key="4">
    <source>
        <dbReference type="Proteomes" id="UP001138540"/>
    </source>
</evidence>
<feature type="region of interest" description="Disordered" evidence="1">
    <location>
        <begin position="108"/>
        <end position="136"/>
    </location>
</feature>
<sequence length="136" mass="13819">MPLVVTAFQHIELNEGAGLPVHFPGRSRLAGAQADDGIADTHGLAGLHGKLARDSIALVQQADLGGALGHRCAGQAVVDLNGAFVPAAFFLHAIAGILGAFRLAARAKQGNKAEREQPPARHGGPGSRHASGAQAS</sequence>
<name>A0ABR6NFW6_9SPHN</name>
<evidence type="ECO:0000256" key="1">
    <source>
        <dbReference type="SAM" id="MobiDB-lite"/>
    </source>
</evidence>
<proteinExistence type="predicted"/>
<reference evidence="3 4" key="1">
    <citation type="submission" date="2020-08" db="EMBL/GenBank/DDBJ databases">
        <title>Exploring microbial biodiversity for novel pathways involved in the catabolism of aromatic compounds derived from lignin.</title>
        <authorList>
            <person name="Elkins J."/>
        </authorList>
    </citation>
    <scope>NUCLEOTIDE SEQUENCE [LARGE SCALE GENOMIC DNA]</scope>
    <source>
        <strain evidence="3 4">B1D3A</strain>
    </source>
</reference>
<gene>
    <name evidence="3" type="ORF">HNP60_002135</name>
</gene>
<protein>
    <submittedName>
        <fullName evidence="3">Uncharacterized protein</fullName>
    </submittedName>
</protein>
<keyword evidence="2" id="KW-0812">Transmembrane</keyword>
<comment type="caution">
    <text evidence="3">The sequence shown here is derived from an EMBL/GenBank/DDBJ whole genome shotgun (WGS) entry which is preliminary data.</text>
</comment>
<keyword evidence="2" id="KW-0472">Membrane</keyword>
<organism evidence="3 4">
    <name type="scientific">Sphingobium lignivorans</name>
    <dbReference type="NCBI Taxonomy" id="2735886"/>
    <lineage>
        <taxon>Bacteria</taxon>
        <taxon>Pseudomonadati</taxon>
        <taxon>Pseudomonadota</taxon>
        <taxon>Alphaproteobacteria</taxon>
        <taxon>Sphingomonadales</taxon>
        <taxon>Sphingomonadaceae</taxon>
        <taxon>Sphingobium</taxon>
    </lineage>
</organism>
<feature type="transmembrane region" description="Helical" evidence="2">
    <location>
        <begin position="83"/>
        <end position="105"/>
    </location>
</feature>
<keyword evidence="4" id="KW-1185">Reference proteome</keyword>
<dbReference type="EMBL" id="JACHKA010000001">
    <property type="protein sequence ID" value="MBB5986161.1"/>
    <property type="molecule type" value="Genomic_DNA"/>
</dbReference>
<keyword evidence="2" id="KW-1133">Transmembrane helix</keyword>
<evidence type="ECO:0000256" key="2">
    <source>
        <dbReference type="SAM" id="Phobius"/>
    </source>
</evidence>
<accession>A0ABR6NFW6</accession>
<dbReference type="Proteomes" id="UP001138540">
    <property type="component" value="Unassembled WGS sequence"/>
</dbReference>
<evidence type="ECO:0000313" key="3">
    <source>
        <dbReference type="EMBL" id="MBB5986161.1"/>
    </source>
</evidence>